<dbReference type="EMBL" id="CP078073">
    <property type="protein sequence ID" value="QXL87532.1"/>
    <property type="molecule type" value="Genomic_DNA"/>
</dbReference>
<gene>
    <name evidence="1" type="ORF">KUL25_19320</name>
</gene>
<reference evidence="1 2" key="1">
    <citation type="submission" date="2021-07" db="EMBL/GenBank/DDBJ databases">
        <title>Karlodiniumbacter phycospheric gen. nov., sp. nov., a phycosphere bacterium isolated from karlodinium veneficum.</title>
        <authorList>
            <person name="Peng Y."/>
            <person name="Jiang L."/>
            <person name="Lee J."/>
        </authorList>
    </citation>
    <scope>NUCLEOTIDE SEQUENCE</scope>
    <source>
        <strain evidence="1 2">N5</strain>
    </source>
</reference>
<organism evidence="1">
    <name type="scientific">Gymnodinialimonas phycosphaerae</name>
    <dbReference type="NCBI Taxonomy" id="2841589"/>
    <lineage>
        <taxon>Bacteria</taxon>
        <taxon>Pseudomonadati</taxon>
        <taxon>Pseudomonadota</taxon>
        <taxon>Alphaproteobacteria</taxon>
        <taxon>Rhodobacterales</taxon>
        <taxon>Paracoccaceae</taxon>
        <taxon>Gymnodinialimonas</taxon>
    </lineage>
</organism>
<dbReference type="RefSeq" id="WP_257894400.1">
    <property type="nucleotide sequence ID" value="NZ_JAIMBW010000001.1"/>
</dbReference>
<dbReference type="AlphaFoldDB" id="A0A975YFK1"/>
<evidence type="ECO:0000313" key="2">
    <source>
        <dbReference type="Proteomes" id="UP000693972"/>
    </source>
</evidence>
<accession>A0A975YFK1</accession>
<sequence length="100" mass="10638">MRKDTESLLEHVLAAVMAPDNDALTLATTLRNSVPEEPAIAVIRALLSADRVIIDTFNGSGPNRIDAQLARSLALTLAVATDDLSHVRDANPILLGDVLL</sequence>
<dbReference type="Proteomes" id="UP000693972">
    <property type="component" value="Unassembled WGS sequence"/>
</dbReference>
<evidence type="ECO:0000313" key="1">
    <source>
        <dbReference type="EMBL" id="QXL87532.1"/>
    </source>
</evidence>
<name>A0A975YFK1_9RHOB</name>
<protein>
    <submittedName>
        <fullName evidence="1">Uncharacterized protein</fullName>
    </submittedName>
</protein>
<dbReference type="EMBL" id="JAIMBW010000001">
    <property type="protein sequence ID" value="MBY4894914.1"/>
    <property type="molecule type" value="Genomic_DNA"/>
</dbReference>
<keyword evidence="2" id="KW-1185">Reference proteome</keyword>
<proteinExistence type="predicted"/>